<dbReference type="RefSeq" id="XP_028474667.1">
    <property type="nucleotide sequence ID" value="XM_028617360.1"/>
</dbReference>
<name>A0A427XKY2_9TREE</name>
<dbReference type="UniPathway" id="UPA00196"/>
<organism evidence="10 11">
    <name type="scientific">Apiotrichum porosum</name>
    <dbReference type="NCBI Taxonomy" id="105984"/>
    <lineage>
        <taxon>Eukaryota</taxon>
        <taxon>Fungi</taxon>
        <taxon>Dikarya</taxon>
        <taxon>Basidiomycota</taxon>
        <taxon>Agaricomycotina</taxon>
        <taxon>Tremellomycetes</taxon>
        <taxon>Trichosporonales</taxon>
        <taxon>Trichosporonaceae</taxon>
        <taxon>Apiotrichum</taxon>
    </lineage>
</organism>
<reference evidence="10 11" key="1">
    <citation type="submission" date="2018-11" db="EMBL/GenBank/DDBJ databases">
        <title>Genome sequence of Apiotrichum porosum DSM 27194.</title>
        <authorList>
            <person name="Aliyu H."/>
            <person name="Gorte O."/>
            <person name="Ochsenreither K."/>
        </authorList>
    </citation>
    <scope>NUCLEOTIDE SEQUENCE [LARGE SCALE GENOMIC DNA]</scope>
    <source>
        <strain evidence="10 11">DSM 27194</strain>
    </source>
</reference>
<dbReference type="Proteomes" id="UP000279236">
    <property type="component" value="Unassembled WGS sequence"/>
</dbReference>
<proteinExistence type="predicted"/>
<dbReference type="Pfam" id="PF00534">
    <property type="entry name" value="Glycos_transf_1"/>
    <property type="match status" value="1"/>
</dbReference>
<gene>
    <name evidence="10" type="ORF">EHS24_001572</name>
</gene>
<dbReference type="InterPro" id="IPR013234">
    <property type="entry name" value="PIGA_GPI_anchor_biosynthesis"/>
</dbReference>
<dbReference type="PANTHER" id="PTHR45871">
    <property type="entry name" value="N-ACETYLGLUCOSAMINYL-PHOSPHATIDYLINOSITOL BIOSYNTHETIC PROTEIN"/>
    <property type="match status" value="1"/>
</dbReference>
<evidence type="ECO:0000256" key="7">
    <source>
        <dbReference type="ARBA" id="ARBA00032160"/>
    </source>
</evidence>
<accession>A0A427XKY2</accession>
<dbReference type="OrthoDB" id="734129at2759"/>
<dbReference type="GO" id="GO:0006506">
    <property type="term" value="P:GPI anchor biosynthetic process"/>
    <property type="evidence" value="ECO:0007669"/>
    <property type="project" value="UniProtKB-UniPathway"/>
</dbReference>
<dbReference type="PANTHER" id="PTHR45871:SF1">
    <property type="entry name" value="PHOSPHATIDYLINOSITOL N-ACETYLGLUCOSAMINYLTRANSFERASE SUBUNIT A"/>
    <property type="match status" value="1"/>
</dbReference>
<keyword evidence="5" id="KW-0328">Glycosyltransferase</keyword>
<dbReference type="InterPro" id="IPR001296">
    <property type="entry name" value="Glyco_trans_1"/>
</dbReference>
<evidence type="ECO:0000313" key="11">
    <source>
        <dbReference type="Proteomes" id="UP000279236"/>
    </source>
</evidence>
<keyword evidence="6" id="KW-0808">Transferase</keyword>
<evidence type="ECO:0000259" key="9">
    <source>
        <dbReference type="Pfam" id="PF08288"/>
    </source>
</evidence>
<dbReference type="GO" id="GO:0017176">
    <property type="term" value="F:phosphatidylinositol N-acetylglucosaminyltransferase activity"/>
    <property type="evidence" value="ECO:0007669"/>
    <property type="project" value="UniProtKB-EC"/>
</dbReference>
<evidence type="ECO:0000256" key="4">
    <source>
        <dbReference type="ARBA" id="ARBA00022502"/>
    </source>
</evidence>
<dbReference type="SUPFAM" id="SSF53756">
    <property type="entry name" value="UDP-Glycosyltransferase/glycogen phosphorylase"/>
    <property type="match status" value="1"/>
</dbReference>
<evidence type="ECO:0000256" key="5">
    <source>
        <dbReference type="ARBA" id="ARBA00022676"/>
    </source>
</evidence>
<protein>
    <recommendedName>
        <fullName evidence="3">phosphatidylinositol N-acetylglucosaminyltransferase</fullName>
        <ecNumber evidence="3">2.4.1.198</ecNumber>
    </recommendedName>
    <alternativeName>
        <fullName evidence="7">GlcNAc-PI synthesis protein</fullName>
    </alternativeName>
</protein>
<dbReference type="InterPro" id="IPR039507">
    <property type="entry name" value="PIG-A/GPI3"/>
</dbReference>
<dbReference type="GeneID" id="39586115"/>
<evidence type="ECO:0000313" key="10">
    <source>
        <dbReference type="EMBL" id="RSH79520.1"/>
    </source>
</evidence>
<evidence type="ECO:0000256" key="1">
    <source>
        <dbReference type="ARBA" id="ARBA00003265"/>
    </source>
</evidence>
<dbReference type="Gene3D" id="3.40.50.2000">
    <property type="entry name" value="Glycogen Phosphorylase B"/>
    <property type="match status" value="2"/>
</dbReference>
<evidence type="ECO:0000256" key="2">
    <source>
        <dbReference type="ARBA" id="ARBA00004687"/>
    </source>
</evidence>
<sequence>MVCDFFHPQVGGVEGHIYSLSVELMRRGHKVIVVTHHRDERRGIRYLAPGLKVYHIPYVSIASSATLPNYLLFLPYIRTILIRESVDIVHGHATLSSMAHEAIHHAPLLGVRTVFTDHSLFGFSDAVGVLTNKLLASVLRNVDAVICVSNTGRENTSLRAEIEAERVNVIPNALVPSQFQPDPSRASKEITIVVISRLVYRKGIDLLIASAPTICDLFPEVKFIVAGDGPKMVDLLQMREKYELEDRIEFVGAVRPTDVRDVLTSGHIYLSTSLTEAFGTAIIEAACAGLLVVASRVGGVPEILPTEMIEFAHADEDDVVRALSTAIKTVKAGKHDPLKAHARIRDMYSWAQVAERTETVYERVMSTPERGEGERLARLLGLGPVMGLIMCFIRGVEWWFFVVVCWFWPADEIDVVPAGWDASSFGKAVEQEKQSKDFSQPRD</sequence>
<comment type="function">
    <text evidence="1">Catalytic subunit in the complex catalyzing the transfer of N-acetylglucosamine from UDP-N-acetylglucosamine to phosphatidylinositol, the first step of GPI biosynthesis.</text>
</comment>
<comment type="caution">
    <text evidence="10">The sequence shown here is derived from an EMBL/GenBank/DDBJ whole genome shotgun (WGS) entry which is preliminary data.</text>
</comment>
<comment type="pathway">
    <text evidence="2">Glycolipid biosynthesis; glycosylphosphatidylinositol-anchor biosynthesis.</text>
</comment>
<dbReference type="Pfam" id="PF08288">
    <property type="entry name" value="PIGA"/>
    <property type="match status" value="1"/>
</dbReference>
<dbReference type="STRING" id="105984.A0A427XKY2"/>
<dbReference type="EC" id="2.4.1.198" evidence="3"/>
<evidence type="ECO:0000256" key="3">
    <source>
        <dbReference type="ARBA" id="ARBA00012420"/>
    </source>
</evidence>
<keyword evidence="4" id="KW-0337">GPI-anchor biosynthesis</keyword>
<dbReference type="EMBL" id="RSCE01000010">
    <property type="protein sequence ID" value="RSH79520.1"/>
    <property type="molecule type" value="Genomic_DNA"/>
</dbReference>
<keyword evidence="11" id="KW-1185">Reference proteome</keyword>
<feature type="domain" description="Glycosyl transferase family 1" evidence="8">
    <location>
        <begin position="184"/>
        <end position="305"/>
    </location>
</feature>
<dbReference type="GO" id="GO:0000506">
    <property type="term" value="C:glycosylphosphatidylinositol-N-acetylglucosaminyltransferase (GPI-GnT) complex"/>
    <property type="evidence" value="ECO:0007669"/>
    <property type="project" value="InterPro"/>
</dbReference>
<feature type="domain" description="PIGA GPI anchor biosynthesis" evidence="9">
    <location>
        <begin position="36"/>
        <end position="125"/>
    </location>
</feature>
<dbReference type="CDD" id="cd03796">
    <property type="entry name" value="GT4_PIG-A-like"/>
    <property type="match status" value="1"/>
</dbReference>
<evidence type="ECO:0000259" key="8">
    <source>
        <dbReference type="Pfam" id="PF00534"/>
    </source>
</evidence>
<dbReference type="AlphaFoldDB" id="A0A427XKY2"/>
<evidence type="ECO:0000256" key="6">
    <source>
        <dbReference type="ARBA" id="ARBA00022679"/>
    </source>
</evidence>